<accession>A0AAD5PRR9</accession>
<evidence type="ECO:0000313" key="2">
    <source>
        <dbReference type="Proteomes" id="UP000820818"/>
    </source>
</evidence>
<dbReference type="EMBL" id="WJBH02000006">
    <property type="protein sequence ID" value="KAI9557446.1"/>
    <property type="molecule type" value="Genomic_DNA"/>
</dbReference>
<organism evidence="1 2">
    <name type="scientific">Daphnia sinensis</name>
    <dbReference type="NCBI Taxonomy" id="1820382"/>
    <lineage>
        <taxon>Eukaryota</taxon>
        <taxon>Metazoa</taxon>
        <taxon>Ecdysozoa</taxon>
        <taxon>Arthropoda</taxon>
        <taxon>Crustacea</taxon>
        <taxon>Branchiopoda</taxon>
        <taxon>Diplostraca</taxon>
        <taxon>Cladocera</taxon>
        <taxon>Anomopoda</taxon>
        <taxon>Daphniidae</taxon>
        <taxon>Daphnia</taxon>
        <taxon>Daphnia similis group</taxon>
    </lineage>
</organism>
<sequence length="69" mass="7880">MISCGFLKPASRSMFRSGEWNLLETKTVRNLSAFAMNGRHFCSIPEAVVKSIGFYDLVLNREQQEIKLL</sequence>
<proteinExistence type="predicted"/>
<name>A0AAD5PRR9_9CRUS</name>
<evidence type="ECO:0000313" key="1">
    <source>
        <dbReference type="EMBL" id="KAI9557446.1"/>
    </source>
</evidence>
<reference evidence="1 2" key="1">
    <citation type="submission" date="2022-05" db="EMBL/GenBank/DDBJ databases">
        <title>A multi-omics perspective on studying reproductive biology in Daphnia sinensis.</title>
        <authorList>
            <person name="Jia J."/>
        </authorList>
    </citation>
    <scope>NUCLEOTIDE SEQUENCE [LARGE SCALE GENOMIC DNA]</scope>
    <source>
        <strain evidence="1 2">WSL</strain>
    </source>
</reference>
<dbReference type="Proteomes" id="UP000820818">
    <property type="component" value="Linkage Group LG6"/>
</dbReference>
<keyword evidence="2" id="KW-1185">Reference proteome</keyword>
<protein>
    <submittedName>
        <fullName evidence="1">Uncharacterized protein</fullName>
    </submittedName>
</protein>
<dbReference type="AlphaFoldDB" id="A0AAD5PRR9"/>
<comment type="caution">
    <text evidence="1">The sequence shown here is derived from an EMBL/GenBank/DDBJ whole genome shotgun (WGS) entry which is preliminary data.</text>
</comment>
<gene>
    <name evidence="1" type="ORF">GHT06_017274</name>
</gene>